<sequence length="59" mass="6573">MCRSCVKSVVHHLFVYGDGRAFGVKAWTASPENHVYIVYHTVEFAIACPPKLPTIRLGV</sequence>
<organism evidence="1 2">
    <name type="scientific">Zopfia rhizophila CBS 207.26</name>
    <dbReference type="NCBI Taxonomy" id="1314779"/>
    <lineage>
        <taxon>Eukaryota</taxon>
        <taxon>Fungi</taxon>
        <taxon>Dikarya</taxon>
        <taxon>Ascomycota</taxon>
        <taxon>Pezizomycotina</taxon>
        <taxon>Dothideomycetes</taxon>
        <taxon>Dothideomycetes incertae sedis</taxon>
        <taxon>Zopfiaceae</taxon>
        <taxon>Zopfia</taxon>
    </lineage>
</organism>
<reference evidence="1" key="1">
    <citation type="journal article" date="2020" name="Stud. Mycol.">
        <title>101 Dothideomycetes genomes: a test case for predicting lifestyles and emergence of pathogens.</title>
        <authorList>
            <person name="Haridas S."/>
            <person name="Albert R."/>
            <person name="Binder M."/>
            <person name="Bloem J."/>
            <person name="Labutti K."/>
            <person name="Salamov A."/>
            <person name="Andreopoulos B."/>
            <person name="Baker S."/>
            <person name="Barry K."/>
            <person name="Bills G."/>
            <person name="Bluhm B."/>
            <person name="Cannon C."/>
            <person name="Castanera R."/>
            <person name="Culley D."/>
            <person name="Daum C."/>
            <person name="Ezra D."/>
            <person name="Gonzalez J."/>
            <person name="Henrissat B."/>
            <person name="Kuo A."/>
            <person name="Liang C."/>
            <person name="Lipzen A."/>
            <person name="Lutzoni F."/>
            <person name="Magnuson J."/>
            <person name="Mondo S."/>
            <person name="Nolan M."/>
            <person name="Ohm R."/>
            <person name="Pangilinan J."/>
            <person name="Park H.-J."/>
            <person name="Ramirez L."/>
            <person name="Alfaro M."/>
            <person name="Sun H."/>
            <person name="Tritt A."/>
            <person name="Yoshinaga Y."/>
            <person name="Zwiers L.-H."/>
            <person name="Turgeon B."/>
            <person name="Goodwin S."/>
            <person name="Spatafora J."/>
            <person name="Crous P."/>
            <person name="Grigoriev I."/>
        </authorList>
    </citation>
    <scope>NUCLEOTIDE SEQUENCE</scope>
    <source>
        <strain evidence="1">CBS 207.26</strain>
    </source>
</reference>
<dbReference type="AlphaFoldDB" id="A0A6A6EF63"/>
<dbReference type="Proteomes" id="UP000800200">
    <property type="component" value="Unassembled WGS sequence"/>
</dbReference>
<gene>
    <name evidence="1" type="ORF">K469DRAFT_702500</name>
</gene>
<proteinExistence type="predicted"/>
<evidence type="ECO:0000313" key="2">
    <source>
        <dbReference type="Proteomes" id="UP000800200"/>
    </source>
</evidence>
<keyword evidence="2" id="KW-1185">Reference proteome</keyword>
<dbReference type="EMBL" id="ML994622">
    <property type="protein sequence ID" value="KAF2188790.1"/>
    <property type="molecule type" value="Genomic_DNA"/>
</dbReference>
<evidence type="ECO:0000313" key="1">
    <source>
        <dbReference type="EMBL" id="KAF2188790.1"/>
    </source>
</evidence>
<protein>
    <submittedName>
        <fullName evidence="1">Uncharacterized protein</fullName>
    </submittedName>
</protein>
<accession>A0A6A6EF63</accession>
<name>A0A6A6EF63_9PEZI</name>